<protein>
    <submittedName>
        <fullName evidence="1">Uncharacterized protein</fullName>
    </submittedName>
</protein>
<proteinExistence type="predicted"/>
<name>A0ABR6QKW8_9STAP</name>
<comment type="caution">
    <text evidence="1">The sequence shown here is derived from an EMBL/GenBank/DDBJ whole genome shotgun (WGS) entry which is preliminary data.</text>
</comment>
<dbReference type="Proteomes" id="UP000545588">
    <property type="component" value="Unassembled WGS sequence"/>
</dbReference>
<evidence type="ECO:0000313" key="1">
    <source>
        <dbReference type="EMBL" id="MBB6422241.1"/>
    </source>
</evidence>
<gene>
    <name evidence="1" type="ORF">HNR41_000167</name>
</gene>
<reference evidence="1 2" key="1">
    <citation type="submission" date="2020-08" db="EMBL/GenBank/DDBJ databases">
        <title>Genomic Encyclopedia of Type Strains, Phase IV (KMG-IV): sequencing the most valuable type-strain genomes for metagenomic binning, comparative biology and taxonomic classification.</title>
        <authorList>
            <person name="Goeker M."/>
        </authorList>
    </citation>
    <scope>NUCLEOTIDE SEQUENCE [LARGE SCALE GENOMIC DNA]</scope>
    <source>
        <strain evidence="1 2">DSM 22419</strain>
    </source>
</reference>
<keyword evidence="2" id="KW-1185">Reference proteome</keyword>
<evidence type="ECO:0000313" key="2">
    <source>
        <dbReference type="Proteomes" id="UP000545588"/>
    </source>
</evidence>
<dbReference type="EMBL" id="JACHFF010000001">
    <property type="protein sequence ID" value="MBB6422241.1"/>
    <property type="molecule type" value="Genomic_DNA"/>
</dbReference>
<organism evidence="1 2">
    <name type="scientific">Jeotgalicoccus coquinae</name>
    <dbReference type="NCBI Taxonomy" id="709509"/>
    <lineage>
        <taxon>Bacteria</taxon>
        <taxon>Bacillati</taxon>
        <taxon>Bacillota</taxon>
        <taxon>Bacilli</taxon>
        <taxon>Bacillales</taxon>
        <taxon>Staphylococcaceae</taxon>
        <taxon>Jeotgalicoccus</taxon>
    </lineage>
</organism>
<accession>A0ABR6QKW8</accession>
<sequence>MVITSASDDGDVKVAYDFSGGISQFEKDGAVNGGSYDSKKF</sequence>